<dbReference type="PANTHER" id="PTHR12406">
    <property type="entry name" value="CALCIUM-INDEPENDENT PHOSPHOLIPASE A2 IPLA2 -RELATED"/>
    <property type="match status" value="1"/>
</dbReference>
<comment type="caution">
    <text evidence="2">Lacks conserved residue(s) required for the propagation of feature annotation.</text>
</comment>
<dbReference type="PANTHER" id="PTHR12406:SF41">
    <property type="entry name" value="BRUMMER, ISOFORM B-RELATED"/>
    <property type="match status" value="1"/>
</dbReference>
<dbReference type="GO" id="GO:0016020">
    <property type="term" value="C:membrane"/>
    <property type="evidence" value="ECO:0007669"/>
    <property type="project" value="TreeGrafter"/>
</dbReference>
<evidence type="ECO:0000256" key="1">
    <source>
        <dbReference type="ARBA" id="ARBA00023098"/>
    </source>
</evidence>
<dbReference type="Pfam" id="PF01734">
    <property type="entry name" value="Patatin"/>
    <property type="match status" value="1"/>
</dbReference>
<dbReference type="Gene3D" id="3.40.1090.10">
    <property type="entry name" value="Cytosolic phospholipase A2 catalytic domain"/>
    <property type="match status" value="1"/>
</dbReference>
<dbReference type="Proteomes" id="UP000887116">
    <property type="component" value="Unassembled WGS sequence"/>
</dbReference>
<dbReference type="InterPro" id="IPR016035">
    <property type="entry name" value="Acyl_Trfase/lysoPLipase"/>
</dbReference>
<dbReference type="OrthoDB" id="197155at2759"/>
<keyword evidence="1" id="KW-0443">Lipid metabolism</keyword>
<dbReference type="InterPro" id="IPR002641">
    <property type="entry name" value="PNPLA_dom"/>
</dbReference>
<gene>
    <name evidence="4" type="primary">atgl-1</name>
    <name evidence="4" type="ORF">TNCT_123221</name>
</gene>
<reference evidence="4" key="1">
    <citation type="submission" date="2020-07" db="EMBL/GenBank/DDBJ databases">
        <title>Multicomponent nature underlies the extraordinary mechanical properties of spider dragline silk.</title>
        <authorList>
            <person name="Kono N."/>
            <person name="Nakamura H."/>
            <person name="Mori M."/>
            <person name="Yoshida Y."/>
            <person name="Ohtoshi R."/>
            <person name="Malay A.D."/>
            <person name="Moran D.A.P."/>
            <person name="Tomita M."/>
            <person name="Numata K."/>
            <person name="Arakawa K."/>
        </authorList>
    </citation>
    <scope>NUCLEOTIDE SEQUENCE</scope>
</reference>
<proteinExistence type="predicted"/>
<dbReference type="GO" id="GO:0019433">
    <property type="term" value="P:triglyceride catabolic process"/>
    <property type="evidence" value="ECO:0007669"/>
    <property type="project" value="TreeGrafter"/>
</dbReference>
<keyword evidence="5" id="KW-1185">Reference proteome</keyword>
<sequence>MKVRSGILGPMSPDLNIMQILYDSMDAMLPEEAHLHCNGRLHVSVTRFDNGKNVLLNTFKTREDLLQALMCSCFIPVYCGYEPPEFYGVAYVDAALSNNSPWLNKYTVSVAPFSGNSDICPENDGMFLKSLTLSNTSIGLTSKNMYMLFRVLFPASPDIQKDICQRGYNDALRYLRDTGLLQCSNCVASNLNPSHDQCKPPEDNVPVEIFREIEKAIIDFQKNIGYRIFKYRSVKVLYYLNMPSIVTAKVAYILISTIVQKVQSKAGFSVDNIWSHFLNVLQGGLYVFNKNRRLYLTLSHFHLFKHLKFFLAGKQFQDDDEIRSVTTYPMAGISRWHRSLTWTSKQSCPARINV</sequence>
<dbReference type="GO" id="GO:0005811">
    <property type="term" value="C:lipid droplet"/>
    <property type="evidence" value="ECO:0007669"/>
    <property type="project" value="TreeGrafter"/>
</dbReference>
<accession>A0A8X6GXV0</accession>
<evidence type="ECO:0000313" key="5">
    <source>
        <dbReference type="Proteomes" id="UP000887116"/>
    </source>
</evidence>
<dbReference type="SUPFAM" id="SSF52151">
    <property type="entry name" value="FabD/lysophospholipase-like"/>
    <property type="match status" value="1"/>
</dbReference>
<dbReference type="GO" id="GO:0005737">
    <property type="term" value="C:cytoplasm"/>
    <property type="evidence" value="ECO:0007669"/>
    <property type="project" value="TreeGrafter"/>
</dbReference>
<dbReference type="GO" id="GO:0004806">
    <property type="term" value="F:triacylglycerol lipase activity"/>
    <property type="evidence" value="ECO:0007669"/>
    <property type="project" value="TreeGrafter"/>
</dbReference>
<dbReference type="GO" id="GO:0055088">
    <property type="term" value="P:lipid homeostasis"/>
    <property type="evidence" value="ECO:0007669"/>
    <property type="project" value="TreeGrafter"/>
</dbReference>
<dbReference type="InterPro" id="IPR033562">
    <property type="entry name" value="PLPL"/>
</dbReference>
<feature type="domain" description="PNPLA" evidence="3">
    <location>
        <begin position="1"/>
        <end position="106"/>
    </location>
</feature>
<evidence type="ECO:0000256" key="2">
    <source>
        <dbReference type="PROSITE-ProRule" id="PRU01161"/>
    </source>
</evidence>
<evidence type="ECO:0000313" key="4">
    <source>
        <dbReference type="EMBL" id="GFR12573.1"/>
    </source>
</evidence>
<protein>
    <submittedName>
        <fullName evidence="4">Patanin-like phospholipase domain-containing protein atgl-1</fullName>
    </submittedName>
</protein>
<evidence type="ECO:0000259" key="3">
    <source>
        <dbReference type="PROSITE" id="PS51635"/>
    </source>
</evidence>
<organism evidence="4 5">
    <name type="scientific">Trichonephila clavata</name>
    <name type="common">Joro spider</name>
    <name type="synonym">Nephila clavata</name>
    <dbReference type="NCBI Taxonomy" id="2740835"/>
    <lineage>
        <taxon>Eukaryota</taxon>
        <taxon>Metazoa</taxon>
        <taxon>Ecdysozoa</taxon>
        <taxon>Arthropoda</taxon>
        <taxon>Chelicerata</taxon>
        <taxon>Arachnida</taxon>
        <taxon>Araneae</taxon>
        <taxon>Araneomorphae</taxon>
        <taxon>Entelegynae</taxon>
        <taxon>Araneoidea</taxon>
        <taxon>Nephilidae</taxon>
        <taxon>Trichonephila</taxon>
    </lineage>
</organism>
<comment type="caution">
    <text evidence="4">The sequence shown here is derived from an EMBL/GenBank/DDBJ whole genome shotgun (WGS) entry which is preliminary data.</text>
</comment>
<dbReference type="AlphaFoldDB" id="A0A8X6GXV0"/>
<dbReference type="EMBL" id="BMAO01016988">
    <property type="protein sequence ID" value="GFR12573.1"/>
    <property type="molecule type" value="Genomic_DNA"/>
</dbReference>
<dbReference type="PROSITE" id="PS51635">
    <property type="entry name" value="PNPLA"/>
    <property type="match status" value="1"/>
</dbReference>
<name>A0A8X6GXV0_TRICU</name>